<feature type="compositionally biased region" description="Low complexity" evidence="1">
    <location>
        <begin position="11"/>
        <end position="20"/>
    </location>
</feature>
<dbReference type="EMBL" id="AP017424">
    <property type="protein sequence ID" value="BAU82995.1"/>
    <property type="molecule type" value="Genomic_DNA"/>
</dbReference>
<protein>
    <submittedName>
        <fullName evidence="2">Spermidine synthase</fullName>
    </submittedName>
</protein>
<evidence type="ECO:0000313" key="2">
    <source>
        <dbReference type="EMBL" id="BAU82995.1"/>
    </source>
</evidence>
<evidence type="ECO:0000256" key="1">
    <source>
        <dbReference type="SAM" id="MobiDB-lite"/>
    </source>
</evidence>
<gene>
    <name evidence="2" type="ORF">SLA_2058</name>
</gene>
<reference evidence="2 3" key="1">
    <citation type="journal article" date="2016" name="Genome Announc.">
        <title>Complete Genome Sequence of Thiostrepton-Producing Streptomyces laurentii ATCC 31255.</title>
        <authorList>
            <person name="Doi K."/>
            <person name="Fujino Y."/>
            <person name="Nagayoshi Y."/>
            <person name="Ohshima T."/>
            <person name="Ogata S."/>
        </authorList>
    </citation>
    <scope>NUCLEOTIDE SEQUENCE [LARGE SCALE GENOMIC DNA]</scope>
    <source>
        <strain evidence="2 3">ATCC 31255</strain>
    </source>
</reference>
<keyword evidence="3" id="KW-1185">Reference proteome</keyword>
<accession>A0A160NY25</accession>
<dbReference type="KEGG" id="slau:SLA_2058"/>
<sequence length="113" mass="11835">MRAFLADDQPHAPASHPASPRTWASPSRRPIEAEGGIGVLGCDDKGLIQVLRTAPAGAGDHAGAASTADRLRLPGDLSHDRAGAANRSSMFHRSCWLGSSIMREIALVSSLLL</sequence>
<feature type="region of interest" description="Disordered" evidence="1">
    <location>
        <begin position="1"/>
        <end position="30"/>
    </location>
</feature>
<evidence type="ECO:0000313" key="3">
    <source>
        <dbReference type="Proteomes" id="UP000217676"/>
    </source>
</evidence>
<dbReference type="AlphaFoldDB" id="A0A160NY25"/>
<dbReference type="Proteomes" id="UP000217676">
    <property type="component" value="Chromosome"/>
</dbReference>
<organism evidence="2 3">
    <name type="scientific">Streptomyces laurentii</name>
    <dbReference type="NCBI Taxonomy" id="39478"/>
    <lineage>
        <taxon>Bacteria</taxon>
        <taxon>Bacillati</taxon>
        <taxon>Actinomycetota</taxon>
        <taxon>Actinomycetes</taxon>
        <taxon>Kitasatosporales</taxon>
        <taxon>Streptomycetaceae</taxon>
        <taxon>Streptomyces</taxon>
    </lineage>
</organism>
<proteinExistence type="predicted"/>
<name>A0A160NY25_STRLU</name>